<evidence type="ECO:0000313" key="7">
    <source>
        <dbReference type="Proteomes" id="UP000494106"/>
    </source>
</evidence>
<keyword evidence="1" id="KW-0547">Nucleotide-binding</keyword>
<dbReference type="GO" id="GO:0005634">
    <property type="term" value="C:nucleus"/>
    <property type="evidence" value="ECO:0007669"/>
    <property type="project" value="TreeGrafter"/>
</dbReference>
<evidence type="ECO:0000256" key="4">
    <source>
        <dbReference type="SAM" id="MobiDB-lite"/>
    </source>
</evidence>
<accession>A0A8S0YRV0</accession>
<keyword evidence="2" id="KW-0378">Hydrolase</keyword>
<dbReference type="Gene3D" id="3.40.50.300">
    <property type="entry name" value="P-loop containing nucleotide triphosphate hydrolases"/>
    <property type="match status" value="1"/>
</dbReference>
<evidence type="ECO:0000256" key="3">
    <source>
        <dbReference type="ARBA" id="ARBA00022840"/>
    </source>
</evidence>
<comment type="caution">
    <text evidence="6">The sequence shown here is derived from an EMBL/GenBank/DDBJ whole genome shotgun (WGS) entry which is preliminary data.</text>
</comment>
<evidence type="ECO:0000313" key="6">
    <source>
        <dbReference type="EMBL" id="CAB3222148.1"/>
    </source>
</evidence>
<evidence type="ECO:0000259" key="5">
    <source>
        <dbReference type="PROSITE" id="PS51193"/>
    </source>
</evidence>
<keyword evidence="3" id="KW-0067">ATP-binding</keyword>
<dbReference type="GO" id="GO:1990918">
    <property type="term" value="P:double-strand break repair involved in meiotic recombination"/>
    <property type="evidence" value="ECO:0007669"/>
    <property type="project" value="TreeGrafter"/>
</dbReference>
<feature type="domain" description="Helicase ATP-binding" evidence="5">
    <location>
        <begin position="119"/>
        <end position="250"/>
    </location>
</feature>
<dbReference type="SUPFAM" id="SSF52540">
    <property type="entry name" value="P-loop containing nucleoside triphosphate hydrolases"/>
    <property type="match status" value="1"/>
</dbReference>
<gene>
    <name evidence="6" type="ORF">APLA_LOCUS869</name>
</gene>
<dbReference type="PROSITE" id="PS51193">
    <property type="entry name" value="HELICASE_ATP_BIND_2"/>
    <property type="match status" value="1"/>
</dbReference>
<dbReference type="GO" id="GO:0003678">
    <property type="term" value="F:DNA helicase activity"/>
    <property type="evidence" value="ECO:0007669"/>
    <property type="project" value="TreeGrafter"/>
</dbReference>
<dbReference type="Proteomes" id="UP000494106">
    <property type="component" value="Unassembled WGS sequence"/>
</dbReference>
<dbReference type="AlphaFoldDB" id="A0A8S0YRV0"/>
<proteinExistence type="predicted"/>
<dbReference type="PANTHER" id="PTHR11472">
    <property type="entry name" value="DNA REPAIR DEAD HELICASE RAD3/XP-D SUBFAMILY MEMBER"/>
    <property type="match status" value="1"/>
</dbReference>
<dbReference type="OrthoDB" id="19182at2759"/>
<dbReference type="GO" id="GO:0016787">
    <property type="term" value="F:hydrolase activity"/>
    <property type="evidence" value="ECO:0007669"/>
    <property type="project" value="UniProtKB-KW"/>
</dbReference>
<name>A0A8S0YRV0_ARCPL</name>
<dbReference type="GO" id="GO:0006289">
    <property type="term" value="P:nucleotide-excision repair"/>
    <property type="evidence" value="ECO:0007669"/>
    <property type="project" value="TreeGrafter"/>
</dbReference>
<protein>
    <recommendedName>
        <fullName evidence="5">Helicase ATP-binding domain-containing protein</fullName>
    </recommendedName>
</protein>
<keyword evidence="7" id="KW-1185">Reference proteome</keyword>
<evidence type="ECO:0000256" key="2">
    <source>
        <dbReference type="ARBA" id="ARBA00022801"/>
    </source>
</evidence>
<evidence type="ECO:0000256" key="1">
    <source>
        <dbReference type="ARBA" id="ARBA00022741"/>
    </source>
</evidence>
<sequence length="250" mass="28028">MNSPYEISDDDESIADPQCSKTQKNDYESILISSDEEPSTSRSFDTSCDQAFEDELPEVVIIQKKNAIAKLFTMKNENKENKGPKKKPGVKVLFPPSSHTNDVNTSPPPVVPHKTLWIGGVNVAFPVSPYGSQIALMYKIIQGIKESKNCILESPTGSGKTLALLCGVLAWQQAEYNRISQQTAKKQTRDYYNHYPELQREDVTDYIATQTSEKTNITPEKLFSKTQFGEYCLNPNFKRGCVCLESQVTI</sequence>
<feature type="region of interest" description="Disordered" evidence="4">
    <location>
        <begin position="1"/>
        <end position="46"/>
    </location>
</feature>
<dbReference type="InterPro" id="IPR045028">
    <property type="entry name" value="DinG/Rad3-like"/>
</dbReference>
<dbReference type="GO" id="GO:0005524">
    <property type="term" value="F:ATP binding"/>
    <property type="evidence" value="ECO:0007669"/>
    <property type="project" value="UniProtKB-KW"/>
</dbReference>
<dbReference type="InterPro" id="IPR027417">
    <property type="entry name" value="P-loop_NTPase"/>
</dbReference>
<organism evidence="6 7">
    <name type="scientific">Arctia plantaginis</name>
    <name type="common">Wood tiger moth</name>
    <name type="synonym">Phalaena plantaginis</name>
    <dbReference type="NCBI Taxonomy" id="874455"/>
    <lineage>
        <taxon>Eukaryota</taxon>
        <taxon>Metazoa</taxon>
        <taxon>Ecdysozoa</taxon>
        <taxon>Arthropoda</taxon>
        <taxon>Hexapoda</taxon>
        <taxon>Insecta</taxon>
        <taxon>Pterygota</taxon>
        <taxon>Neoptera</taxon>
        <taxon>Endopterygota</taxon>
        <taxon>Lepidoptera</taxon>
        <taxon>Glossata</taxon>
        <taxon>Ditrysia</taxon>
        <taxon>Noctuoidea</taxon>
        <taxon>Erebidae</taxon>
        <taxon>Arctiinae</taxon>
        <taxon>Arctia</taxon>
    </lineage>
</organism>
<dbReference type="EMBL" id="CADEBC010000083">
    <property type="protein sequence ID" value="CAB3222148.1"/>
    <property type="molecule type" value="Genomic_DNA"/>
</dbReference>
<reference evidence="6 7" key="1">
    <citation type="submission" date="2020-04" db="EMBL/GenBank/DDBJ databases">
        <authorList>
            <person name="Wallbank WR R."/>
            <person name="Pardo Diaz C."/>
            <person name="Kozak K."/>
            <person name="Martin S."/>
            <person name="Jiggins C."/>
            <person name="Moest M."/>
            <person name="Warren A I."/>
            <person name="Byers J.R.P. K."/>
            <person name="Montejo-Kovacevich G."/>
            <person name="Yen C E."/>
        </authorList>
    </citation>
    <scope>NUCLEOTIDE SEQUENCE [LARGE SCALE GENOMIC DNA]</scope>
</reference>
<dbReference type="InterPro" id="IPR014013">
    <property type="entry name" value="Helic_SF1/SF2_ATP-bd_DinG/Rad3"/>
</dbReference>
<dbReference type="PANTHER" id="PTHR11472:SF47">
    <property type="entry name" value="FANCONI ANEMIA GROUP J PROTEIN"/>
    <property type="match status" value="1"/>
</dbReference>